<dbReference type="Pfam" id="PF10327">
    <property type="entry name" value="7TM_GPCR_Sri"/>
    <property type="match status" value="1"/>
</dbReference>
<dbReference type="eggNOG" id="ENOG502TGYP">
    <property type="taxonomic scope" value="Eukaryota"/>
</dbReference>
<organism evidence="2 3">
    <name type="scientific">Caenorhabditis tropicalis</name>
    <dbReference type="NCBI Taxonomy" id="1561998"/>
    <lineage>
        <taxon>Eukaryota</taxon>
        <taxon>Metazoa</taxon>
        <taxon>Ecdysozoa</taxon>
        <taxon>Nematoda</taxon>
        <taxon>Chromadorea</taxon>
        <taxon>Rhabditida</taxon>
        <taxon>Rhabditina</taxon>
        <taxon>Rhabditomorpha</taxon>
        <taxon>Rhabditoidea</taxon>
        <taxon>Rhabditidae</taxon>
        <taxon>Peloderinae</taxon>
        <taxon>Caenorhabditis</taxon>
    </lineage>
</organism>
<protein>
    <submittedName>
        <fullName evidence="3">Serpentine receptor class gamma</fullName>
    </submittedName>
</protein>
<evidence type="ECO:0000313" key="3">
    <source>
        <dbReference type="WBParaSite" id="Csp11.Scaffold629.g7995.t1"/>
    </source>
</evidence>
<dbReference type="AlphaFoldDB" id="A0A1I7UCN5"/>
<name>A0A1I7UCN5_9PELO</name>
<evidence type="ECO:0000313" key="2">
    <source>
        <dbReference type="Proteomes" id="UP000095282"/>
    </source>
</evidence>
<dbReference type="InterPro" id="IPR019429">
    <property type="entry name" value="7TM_GPCR_serpentine_rcpt_Sri"/>
</dbReference>
<keyword evidence="1" id="KW-1133">Transmembrane helix</keyword>
<dbReference type="WBParaSite" id="Csp11.Scaffold629.g7995.t1">
    <property type="protein sequence ID" value="Csp11.Scaffold629.g7995.t1"/>
    <property type="gene ID" value="Csp11.Scaffold629.g7995"/>
</dbReference>
<feature type="transmembrane region" description="Helical" evidence="1">
    <location>
        <begin position="20"/>
        <end position="46"/>
    </location>
</feature>
<dbReference type="Proteomes" id="UP000095282">
    <property type="component" value="Unplaced"/>
</dbReference>
<keyword evidence="1" id="KW-0812">Transmembrane</keyword>
<feature type="transmembrane region" description="Helical" evidence="1">
    <location>
        <begin position="66"/>
        <end position="97"/>
    </location>
</feature>
<proteinExistence type="predicted"/>
<reference evidence="3" key="1">
    <citation type="submission" date="2016-11" db="UniProtKB">
        <authorList>
            <consortium name="WormBaseParasite"/>
        </authorList>
    </citation>
    <scope>IDENTIFICATION</scope>
</reference>
<evidence type="ECO:0000256" key="1">
    <source>
        <dbReference type="SAM" id="Phobius"/>
    </source>
</evidence>
<accession>A0A1I7UCN5</accession>
<keyword evidence="1" id="KW-0472">Membrane</keyword>
<keyword evidence="2" id="KW-1185">Reference proteome</keyword>
<sequence length="108" mass="12540">MNIFSIENVEVYDLQVNKWMIVTISLIASMLISSLLISLYFSVRLLRTLRLKRLMISARSFRGHQIAVTSLMAQATIPFIVIVIPIGTIVYFLFILFRMRKVTFQNKL</sequence>
<dbReference type="STRING" id="1561998.A0A1I7UCN5"/>
<dbReference type="PANTHER" id="PTHR46964">
    <property type="entry name" value="SERPENTINE RECEPTOR, CLASS I-RELATED"/>
    <property type="match status" value="1"/>
</dbReference>